<gene>
    <name evidence="2" type="ORF">M9Y10_017967</name>
</gene>
<dbReference type="PANTHER" id="PTHR10257:SF3">
    <property type="entry name" value="SERINE_THREONINE-PROTEIN PHOSPHATASE 2A 56 KDA REGULATORY SUBUNIT GAMMA ISOFORM"/>
    <property type="match status" value="1"/>
</dbReference>
<dbReference type="SUPFAM" id="SSF48371">
    <property type="entry name" value="ARM repeat"/>
    <property type="match status" value="1"/>
</dbReference>
<dbReference type="Gene3D" id="1.25.10.10">
    <property type="entry name" value="Leucine-rich Repeat Variant"/>
    <property type="match status" value="1"/>
</dbReference>
<dbReference type="InterPro" id="IPR016024">
    <property type="entry name" value="ARM-type_fold"/>
</dbReference>
<evidence type="ECO:0008006" key="4">
    <source>
        <dbReference type="Google" id="ProtNLM"/>
    </source>
</evidence>
<organism evidence="2 3">
    <name type="scientific">Tritrichomonas musculus</name>
    <dbReference type="NCBI Taxonomy" id="1915356"/>
    <lineage>
        <taxon>Eukaryota</taxon>
        <taxon>Metamonada</taxon>
        <taxon>Parabasalia</taxon>
        <taxon>Tritrichomonadida</taxon>
        <taxon>Tritrichomonadidae</taxon>
        <taxon>Tritrichomonas</taxon>
    </lineage>
</organism>
<dbReference type="InterPro" id="IPR002554">
    <property type="entry name" value="PP2A_B56"/>
</dbReference>
<accession>A0ABR2HW14</accession>
<sequence>MTMLMHQRNSSSSVLQTRPITGQKHHYLSIHQATLAPLEPLPAIDDKTDVPKESNELSSNLSNPASKPLLSKLGPISSALPPPPSSPKGKAPKINTSSSKLSASLKPKPPPSIITSNSQPSMPPSSRMVAPFSRTTFGIIQTGNRGKITGQPSGPIIDPDVPNIARFAGANLFNVDVKFSALPPLPIYGDPKFDSLLKSKIEICSCILDFTNINSQVQEKEIKARTLCELIELFENTRHINQLNDEQQTMIFDMLDKNIFQQDYNIRSPILTYDKCNPLTIVEPCWSHLFYCYQILNRFVQIFPKSKHINIELARKAINLTQLPDANERMQLVAFLRTYFDTHQNEQKAILELVKKKLSDQINITTTPFCAMPLIIFLTHIYTRFFTNSSIVSTDYMKVMNEGVLPLIGLPDLPLYQQNLRQLLMTVLAGHSVYATKFLRYIELKWPQTSSQMQISTFNIIISIFERMDQKDFKPMAKRVFHFIADCADSTNIKLQELALDIWRNASMDNWIGLNGRAAVKFMYEIALKLSEKHWNKSIVEKAGNALTEMCRINKKEYQKMKAYINQMKVKRLKPRIPNDAQKGWAAIAKTAAELQTQKGQKIDFDLNAKLKEFYDLFHNEKKPTLMVSRFVPVLEKHKNEKSND</sequence>
<evidence type="ECO:0000313" key="2">
    <source>
        <dbReference type="EMBL" id="KAK8852970.1"/>
    </source>
</evidence>
<reference evidence="2 3" key="1">
    <citation type="submission" date="2024-04" db="EMBL/GenBank/DDBJ databases">
        <title>Tritrichomonas musculus Genome.</title>
        <authorList>
            <person name="Alves-Ferreira E."/>
            <person name="Grigg M."/>
            <person name="Lorenzi H."/>
            <person name="Galac M."/>
        </authorList>
    </citation>
    <scope>NUCLEOTIDE SEQUENCE [LARGE SCALE GENOMIC DNA]</scope>
    <source>
        <strain evidence="2 3">EAF2021</strain>
    </source>
</reference>
<comment type="caution">
    <text evidence="2">The sequence shown here is derived from an EMBL/GenBank/DDBJ whole genome shotgun (WGS) entry which is preliminary data.</text>
</comment>
<dbReference type="InterPro" id="IPR011989">
    <property type="entry name" value="ARM-like"/>
</dbReference>
<feature type="compositionally biased region" description="Basic and acidic residues" evidence="1">
    <location>
        <begin position="44"/>
        <end position="55"/>
    </location>
</feature>
<name>A0ABR2HW14_9EUKA</name>
<feature type="compositionally biased region" description="Low complexity" evidence="1">
    <location>
        <begin position="87"/>
        <end position="106"/>
    </location>
</feature>
<protein>
    <recommendedName>
        <fullName evidence="4">Phosphoprotein phosphatase</fullName>
    </recommendedName>
</protein>
<proteinExistence type="predicted"/>
<dbReference type="Pfam" id="PF01603">
    <property type="entry name" value="B56"/>
    <property type="match status" value="1"/>
</dbReference>
<feature type="region of interest" description="Disordered" evidence="1">
    <location>
        <begin position="37"/>
        <end position="127"/>
    </location>
</feature>
<evidence type="ECO:0000256" key="1">
    <source>
        <dbReference type="SAM" id="MobiDB-lite"/>
    </source>
</evidence>
<dbReference type="PANTHER" id="PTHR10257">
    <property type="entry name" value="SERINE/THREONINE PROTEIN PHOSPHATASE 2A PP2A REGULATORY SUBUNIT B"/>
    <property type="match status" value="1"/>
</dbReference>
<dbReference type="EMBL" id="JAPFFF010000023">
    <property type="protein sequence ID" value="KAK8852970.1"/>
    <property type="molecule type" value="Genomic_DNA"/>
</dbReference>
<evidence type="ECO:0000313" key="3">
    <source>
        <dbReference type="Proteomes" id="UP001470230"/>
    </source>
</evidence>
<keyword evidence="3" id="KW-1185">Reference proteome</keyword>
<dbReference type="Proteomes" id="UP001470230">
    <property type="component" value="Unassembled WGS sequence"/>
</dbReference>